<dbReference type="AlphaFoldDB" id="H5SPX9"/>
<dbReference type="PANTHER" id="PTHR37946">
    <property type="entry name" value="SLL1969 PROTEIN"/>
    <property type="match status" value="1"/>
</dbReference>
<dbReference type="SUPFAM" id="SSF53474">
    <property type="entry name" value="alpha/beta-Hydrolases"/>
    <property type="match status" value="1"/>
</dbReference>
<dbReference type="InterPro" id="IPR029058">
    <property type="entry name" value="AB_hydrolase_fold"/>
</dbReference>
<reference evidence="1" key="2">
    <citation type="journal article" date="2012" name="PLoS ONE">
        <title>A Deeply Branching Thermophilic Bacterium with an Ancient Acetyl-CoA Pathway Dominates a Subsurface Ecosystem.</title>
        <authorList>
            <person name="Takami H."/>
            <person name="Noguchi H."/>
            <person name="Takaki Y."/>
            <person name="Uchiyama I."/>
            <person name="Toyoda A."/>
            <person name="Nishi S."/>
            <person name="Chee G.-J."/>
            <person name="Arai W."/>
            <person name="Nunoura T."/>
            <person name="Itoh T."/>
            <person name="Hattori M."/>
            <person name="Takai K."/>
        </authorList>
    </citation>
    <scope>NUCLEOTIDE SEQUENCE</scope>
</reference>
<sequence length="247" mass="28257">MGLFDYLENEYLAVIENFLNHVTYIFEGKARLPWKFPHKNIVFLLHGYLQGDAAFKNLERHLYERGMNVESESYPFWRDLEKVELQVLNKLHSICEKTGKKVDLVGHSLGGLVSRAIAQKFPQYVNRVITLGTPHKGTYTAFLGFFTKSARQMIPGSSYLKKLNSTPLPDGVKFYSIYSLRDIAIIPRESARLEGAINIPIENLGHVGLIGFHTYNLIADILEGKFDTVEESKIVRLNNRKIKKNIK</sequence>
<gene>
    <name evidence="1" type="ORF">HGMM_F55D02C15</name>
</gene>
<dbReference type="Pfam" id="PF02089">
    <property type="entry name" value="Palm_thioest"/>
    <property type="match status" value="1"/>
</dbReference>
<protein>
    <submittedName>
        <fullName evidence="1">Hypothetical conserved protein</fullName>
    </submittedName>
</protein>
<dbReference type="EMBL" id="AP011797">
    <property type="protein sequence ID" value="BAL58215.1"/>
    <property type="molecule type" value="Genomic_DNA"/>
</dbReference>
<organism evidence="1">
    <name type="scientific">uncultured prokaryote</name>
    <dbReference type="NCBI Taxonomy" id="198431"/>
    <lineage>
        <taxon>unclassified sequences</taxon>
        <taxon>environmental samples</taxon>
    </lineage>
</organism>
<proteinExistence type="predicted"/>
<dbReference type="PANTHER" id="PTHR37946:SF1">
    <property type="entry name" value="SLL1969 PROTEIN"/>
    <property type="match status" value="1"/>
</dbReference>
<name>H5SPX9_9ZZZZ</name>
<reference evidence="1" key="1">
    <citation type="journal article" date="2005" name="Environ. Microbiol.">
        <title>Genetic and functional properties of uncultivated thermophilic crenarchaeotes from a subsurface gold mine as revealed by analysis of genome fragments.</title>
        <authorList>
            <person name="Nunoura T."/>
            <person name="Hirayama H."/>
            <person name="Takami H."/>
            <person name="Oida H."/>
            <person name="Nishi S."/>
            <person name="Shimamura S."/>
            <person name="Suzuki Y."/>
            <person name="Inagaki F."/>
            <person name="Takai K."/>
            <person name="Nealson K.H."/>
            <person name="Horikoshi K."/>
        </authorList>
    </citation>
    <scope>NUCLEOTIDE SEQUENCE</scope>
</reference>
<dbReference type="Gene3D" id="3.40.50.1820">
    <property type="entry name" value="alpha/beta hydrolase"/>
    <property type="match status" value="1"/>
</dbReference>
<evidence type="ECO:0000313" key="1">
    <source>
        <dbReference type="EMBL" id="BAL58215.1"/>
    </source>
</evidence>
<accession>H5SPX9</accession>